<evidence type="ECO:0000313" key="7">
    <source>
        <dbReference type="Proteomes" id="UP001642360"/>
    </source>
</evidence>
<evidence type="ECO:0000313" key="6">
    <source>
        <dbReference type="EMBL" id="CAK9180271.1"/>
    </source>
</evidence>
<protein>
    <recommendedName>
        <fullName evidence="8">Transmembrane protein</fullName>
    </recommendedName>
</protein>
<evidence type="ECO:0000256" key="2">
    <source>
        <dbReference type="SAM" id="MobiDB-lite"/>
    </source>
</evidence>
<keyword evidence="3" id="KW-0472">Membrane</keyword>
<dbReference type="EMBL" id="CAUOFW020002580">
    <property type="protein sequence ID" value="CAK9154746.1"/>
    <property type="molecule type" value="Genomic_DNA"/>
</dbReference>
<comment type="caution">
    <text evidence="4">The sequence shown here is derived from an EMBL/GenBank/DDBJ whole genome shotgun (WGS) entry which is preliminary data.</text>
</comment>
<reference evidence="4 7" key="1">
    <citation type="submission" date="2024-02" db="EMBL/GenBank/DDBJ databases">
        <authorList>
            <person name="Vignale AGUSTIN F."/>
            <person name="Sosa J E."/>
            <person name="Modenutti C."/>
        </authorList>
    </citation>
    <scope>NUCLEOTIDE SEQUENCE [LARGE SCALE GENOMIC DNA]</scope>
</reference>
<feature type="transmembrane region" description="Helical" evidence="3">
    <location>
        <begin position="147"/>
        <end position="166"/>
    </location>
</feature>
<name>A0ABC8SC12_9AQUA</name>
<dbReference type="EMBL" id="CAUOFW020007713">
    <property type="protein sequence ID" value="CAK9180271.1"/>
    <property type="molecule type" value="Genomic_DNA"/>
</dbReference>
<keyword evidence="7" id="KW-1185">Reference proteome</keyword>
<proteinExistence type="inferred from homology"/>
<organism evidence="4 7">
    <name type="scientific">Ilex paraguariensis</name>
    <name type="common">yerba mate</name>
    <dbReference type="NCBI Taxonomy" id="185542"/>
    <lineage>
        <taxon>Eukaryota</taxon>
        <taxon>Viridiplantae</taxon>
        <taxon>Streptophyta</taxon>
        <taxon>Embryophyta</taxon>
        <taxon>Tracheophyta</taxon>
        <taxon>Spermatophyta</taxon>
        <taxon>Magnoliopsida</taxon>
        <taxon>eudicotyledons</taxon>
        <taxon>Gunneridae</taxon>
        <taxon>Pentapetalae</taxon>
        <taxon>asterids</taxon>
        <taxon>campanulids</taxon>
        <taxon>Aquifoliales</taxon>
        <taxon>Aquifoliaceae</taxon>
        <taxon>Ilex</taxon>
    </lineage>
</organism>
<accession>A0ABC8SC12</accession>
<evidence type="ECO:0000256" key="3">
    <source>
        <dbReference type="SAM" id="Phobius"/>
    </source>
</evidence>
<feature type="transmembrane region" description="Helical" evidence="3">
    <location>
        <begin position="106"/>
        <end position="127"/>
    </location>
</feature>
<keyword evidence="3" id="KW-1133">Transmembrane helix</keyword>
<feature type="region of interest" description="Disordered" evidence="2">
    <location>
        <begin position="1"/>
        <end position="57"/>
    </location>
</feature>
<feature type="compositionally biased region" description="Polar residues" evidence="2">
    <location>
        <begin position="1"/>
        <end position="15"/>
    </location>
</feature>
<feature type="transmembrane region" description="Helical" evidence="3">
    <location>
        <begin position="68"/>
        <end position="94"/>
    </location>
</feature>
<feature type="compositionally biased region" description="Basic and acidic residues" evidence="2">
    <location>
        <begin position="37"/>
        <end position="57"/>
    </location>
</feature>
<comment type="similarity">
    <text evidence="1">Belongs to the major facilitator superfamily. Phosphate:H(+) symporter (TC 2.A.1.9) family.</text>
</comment>
<evidence type="ECO:0000256" key="1">
    <source>
        <dbReference type="ARBA" id="ARBA00044504"/>
    </source>
</evidence>
<dbReference type="Proteomes" id="UP001642360">
    <property type="component" value="Unassembled WGS sequence"/>
</dbReference>
<evidence type="ECO:0000313" key="4">
    <source>
        <dbReference type="EMBL" id="CAK9154746.1"/>
    </source>
</evidence>
<evidence type="ECO:0008006" key="8">
    <source>
        <dbReference type="Google" id="ProtNLM"/>
    </source>
</evidence>
<sequence>MGVRTAFSSMDPTKTQQRENEDDDDNEVYKNRSSPHKILEIKTTDGQKKEEDTEKQKKEEDLLSDDDVIFACFTHGCLFLSLFLIVFSLFFYYLSLRPYSGDDVRVGVAFVASACYLLGAESAWLLGTLICSYVDNRFKRPKKVEPAWIFPVVLIAIYSIVYFFIIY</sequence>
<evidence type="ECO:0000313" key="5">
    <source>
        <dbReference type="EMBL" id="CAK9169667.1"/>
    </source>
</evidence>
<dbReference type="AlphaFoldDB" id="A0ABC8SC12"/>
<dbReference type="Gene3D" id="1.20.1250.20">
    <property type="entry name" value="MFS general substrate transporter like domains"/>
    <property type="match status" value="1"/>
</dbReference>
<dbReference type="InterPro" id="IPR036259">
    <property type="entry name" value="MFS_trans_sf"/>
</dbReference>
<dbReference type="EMBL" id="CAUOFW020005346">
    <property type="protein sequence ID" value="CAK9169667.1"/>
    <property type="molecule type" value="Genomic_DNA"/>
</dbReference>
<gene>
    <name evidence="4" type="ORF">ILEXP_LOCUS23103</name>
    <name evidence="5" type="ORF">ILEXP_LOCUS39139</name>
    <name evidence="6" type="ORF">ILEXP_LOCUS50259</name>
</gene>
<keyword evidence="3" id="KW-0812">Transmembrane</keyword>